<feature type="region of interest" description="Disordered" evidence="1">
    <location>
        <begin position="1"/>
        <end position="60"/>
    </location>
</feature>
<dbReference type="KEGG" id="gbe:GbCGDNIH1_5083"/>
<accession>A0A286M316</accession>
<organism evidence="2 3">
    <name type="scientific">Granulibacter bethesdensis (strain ATCC BAA-1260 / CGDNIH1)</name>
    <dbReference type="NCBI Taxonomy" id="391165"/>
    <lineage>
        <taxon>Bacteria</taxon>
        <taxon>Pseudomonadati</taxon>
        <taxon>Pseudomonadota</taxon>
        <taxon>Alphaproteobacteria</taxon>
        <taxon>Acetobacterales</taxon>
        <taxon>Acetobacteraceae</taxon>
        <taxon>Granulibacter</taxon>
    </lineage>
</organism>
<gene>
    <name evidence="2" type="ordered locus">GbCGDNIH1_5083</name>
</gene>
<dbReference type="EMBL" id="CP000394">
    <property type="protein sequence ID" value="ASV62415.1"/>
    <property type="molecule type" value="Genomic_DNA"/>
</dbReference>
<name>A0A286M316_GRABC</name>
<evidence type="ECO:0000313" key="2">
    <source>
        <dbReference type="EMBL" id="ASV62415.1"/>
    </source>
</evidence>
<proteinExistence type="predicted"/>
<sequence length="60" mass="6391">MPRYKAHSSDGTVQKNRHHQTSLAVHGASPGMGRSRLESAALASERGIGSIMRADSNSET</sequence>
<protein>
    <submittedName>
        <fullName evidence="2">Uncharacterized protein</fullName>
    </submittedName>
</protein>
<dbReference type="Proteomes" id="UP000001963">
    <property type="component" value="Chromosome"/>
</dbReference>
<dbReference type="AlphaFoldDB" id="A0A286M316"/>
<keyword evidence="3" id="KW-1185">Reference proteome</keyword>
<evidence type="ECO:0000313" key="3">
    <source>
        <dbReference type="Proteomes" id="UP000001963"/>
    </source>
</evidence>
<reference evidence="2 3" key="1">
    <citation type="journal article" date="2007" name="J. Bacteriol.">
        <title>Genome sequence analysis of the emerging human pathogenic acetic acid bacterium Granulibacter bethesdensis.</title>
        <authorList>
            <person name="Greenberg D.E."/>
            <person name="Porcella S.F."/>
            <person name="Zelazny A.M."/>
            <person name="Virtaneva K."/>
            <person name="Sturdevant D.E."/>
            <person name="Kupko J.J.III."/>
            <person name="Barbian K.D."/>
            <person name="Babar A."/>
            <person name="Dorward D.W."/>
            <person name="Holland S.M."/>
        </authorList>
    </citation>
    <scope>NUCLEOTIDE SEQUENCE [LARGE SCALE GENOMIC DNA]</scope>
    <source>
        <strain evidence="3">ATCC BAA-1260 / CGDNIH1</strain>
    </source>
</reference>
<evidence type="ECO:0000256" key="1">
    <source>
        <dbReference type="SAM" id="MobiDB-lite"/>
    </source>
</evidence>